<name>A1CNL0_ASPCL</name>
<feature type="region of interest" description="Disordered" evidence="1">
    <location>
        <begin position="23"/>
        <end position="61"/>
    </location>
</feature>
<dbReference type="Proteomes" id="UP000006701">
    <property type="component" value="Unassembled WGS sequence"/>
</dbReference>
<evidence type="ECO:0000313" key="3">
    <source>
        <dbReference type="Proteomes" id="UP000006701"/>
    </source>
</evidence>
<feature type="region of interest" description="Disordered" evidence="1">
    <location>
        <begin position="188"/>
        <end position="212"/>
    </location>
</feature>
<dbReference type="eggNOG" id="ENOG502RNQH">
    <property type="taxonomic scope" value="Eukaryota"/>
</dbReference>
<dbReference type="KEGG" id="act:ACLA_019360"/>
<dbReference type="EMBL" id="DS027059">
    <property type="protein sequence ID" value="EAW07231.1"/>
    <property type="molecule type" value="Genomic_DNA"/>
</dbReference>
<proteinExistence type="predicted"/>
<dbReference type="OrthoDB" id="4179406at2759"/>
<sequence>MSTGSTHLPDSSTLGESWVVASASSLPRKDLPEKPCRKDRANEEDDHKGCASMTTSASSISGPELIMPSICEVSVSEGSWVAPEIRSRSPTTVRRRHKRQSTSKQHADAPNTHGSQTRKPAINENDTATAHTTRRSSRITRYIRTMLNLLLMAAIAHLLILPEFVTQYQTLCSIQALSSLYPSSCIPPYPQPPSEAQTQPQPHQSPTQPATLNPQTRLETLFNTTLHQLNPLHPTVRQTEPLLQTLHSDLKNSYPGAKHELDLEFYGCSHAARAAAAKFASLKADLQSAMDSLRASASQPPLKDEAGAARSVARDARLSTQLARREQYLDQLTARMQAKAEALGNDFAALDDHLESIQRIARRERHVAAAAGPLAHRDGNSNKNGDANANSNSNGLWALVDAFVPSLSLRGQDKGSSETGGADEHAHVSESLRQAVAHHQPVAGVIQGLYRDLESLQSRKGRF</sequence>
<dbReference type="VEuPathDB" id="FungiDB:ACLA_019360"/>
<accession>A1CNL0</accession>
<feature type="compositionally biased region" description="Basic and acidic residues" evidence="1">
    <location>
        <begin position="27"/>
        <end position="49"/>
    </location>
</feature>
<protein>
    <submittedName>
        <fullName evidence="2">Uncharacterized protein</fullName>
    </submittedName>
</protein>
<feature type="compositionally biased region" description="Low complexity" evidence="1">
    <location>
        <begin position="197"/>
        <end position="211"/>
    </location>
</feature>
<dbReference type="AlphaFoldDB" id="A1CNL0"/>
<evidence type="ECO:0000313" key="2">
    <source>
        <dbReference type="EMBL" id="EAW07231.1"/>
    </source>
</evidence>
<feature type="region of interest" description="Disordered" evidence="1">
    <location>
        <begin position="86"/>
        <end position="136"/>
    </location>
</feature>
<feature type="compositionally biased region" description="Polar residues" evidence="1">
    <location>
        <begin position="52"/>
        <end position="61"/>
    </location>
</feature>
<reference evidence="2 3" key="1">
    <citation type="journal article" date="2008" name="PLoS Genet.">
        <title>Genomic islands in the pathogenic filamentous fungus Aspergillus fumigatus.</title>
        <authorList>
            <person name="Fedorova N.D."/>
            <person name="Khaldi N."/>
            <person name="Joardar V.S."/>
            <person name="Maiti R."/>
            <person name="Amedeo P."/>
            <person name="Anderson M.J."/>
            <person name="Crabtree J."/>
            <person name="Silva J.C."/>
            <person name="Badger J.H."/>
            <person name="Albarraq A."/>
            <person name="Angiuoli S."/>
            <person name="Bussey H."/>
            <person name="Bowyer P."/>
            <person name="Cotty P.J."/>
            <person name="Dyer P.S."/>
            <person name="Egan A."/>
            <person name="Galens K."/>
            <person name="Fraser-Liggett C.M."/>
            <person name="Haas B.J."/>
            <person name="Inman J.M."/>
            <person name="Kent R."/>
            <person name="Lemieux S."/>
            <person name="Malavazi I."/>
            <person name="Orvis J."/>
            <person name="Roemer T."/>
            <person name="Ronning C.M."/>
            <person name="Sundaram J.P."/>
            <person name="Sutton G."/>
            <person name="Turner G."/>
            <person name="Venter J.C."/>
            <person name="White O.R."/>
            <person name="Whitty B.R."/>
            <person name="Youngman P."/>
            <person name="Wolfe K.H."/>
            <person name="Goldman G.H."/>
            <person name="Wortman J.R."/>
            <person name="Jiang B."/>
            <person name="Denning D.W."/>
            <person name="Nierman W.C."/>
        </authorList>
    </citation>
    <scope>NUCLEOTIDE SEQUENCE [LARGE SCALE GENOMIC DNA]</scope>
    <source>
        <strain evidence="3">ATCC 1007 / CBS 513.65 / DSM 816 / NCTC 3887 / NRRL 1</strain>
    </source>
</reference>
<dbReference type="RefSeq" id="XP_001268657.1">
    <property type="nucleotide sequence ID" value="XM_001268656.1"/>
</dbReference>
<evidence type="ECO:0000256" key="1">
    <source>
        <dbReference type="SAM" id="MobiDB-lite"/>
    </source>
</evidence>
<dbReference type="HOGENOM" id="CLU_590473_0_0_1"/>
<organism evidence="2 3">
    <name type="scientific">Aspergillus clavatus (strain ATCC 1007 / CBS 513.65 / DSM 816 / NCTC 3887 / NRRL 1 / QM 1276 / 107)</name>
    <dbReference type="NCBI Taxonomy" id="344612"/>
    <lineage>
        <taxon>Eukaryota</taxon>
        <taxon>Fungi</taxon>
        <taxon>Dikarya</taxon>
        <taxon>Ascomycota</taxon>
        <taxon>Pezizomycotina</taxon>
        <taxon>Eurotiomycetes</taxon>
        <taxon>Eurotiomycetidae</taxon>
        <taxon>Eurotiales</taxon>
        <taxon>Aspergillaceae</taxon>
        <taxon>Aspergillus</taxon>
        <taxon>Aspergillus subgen. Fumigati</taxon>
    </lineage>
</organism>
<dbReference type="OMA" id="LIMPSIC"/>
<dbReference type="STRING" id="344612.A1CNL0"/>
<gene>
    <name evidence="2" type="ORF">ACLA_019360</name>
</gene>
<dbReference type="GeneID" id="4700614"/>
<keyword evidence="3" id="KW-1185">Reference proteome</keyword>